<dbReference type="InterPro" id="IPR004518">
    <property type="entry name" value="MazG-like_dom"/>
</dbReference>
<dbReference type="InterPro" id="IPR047046">
    <property type="entry name" value="YpjD/YvdC"/>
</dbReference>
<evidence type="ECO:0000259" key="1">
    <source>
        <dbReference type="Pfam" id="PF03819"/>
    </source>
</evidence>
<gene>
    <name evidence="2" type="ORF">A2531_07465</name>
</gene>
<dbReference type="SUPFAM" id="SSF101386">
    <property type="entry name" value="all-alpha NTP pyrophosphatases"/>
    <property type="match status" value="1"/>
</dbReference>
<proteinExistence type="predicted"/>
<dbReference type="PANTHER" id="PTHR42692:SF1">
    <property type="entry name" value="NUCLEOTIDE PYROPHOSPHOHYDROLASE"/>
    <property type="match status" value="1"/>
</dbReference>
<comment type="caution">
    <text evidence="2">The sequence shown here is derived from an EMBL/GenBank/DDBJ whole genome shotgun (WGS) entry which is preliminary data.</text>
</comment>
<reference evidence="2 3" key="1">
    <citation type="journal article" date="2016" name="Nat. Commun.">
        <title>Thousands of microbial genomes shed light on interconnected biogeochemical processes in an aquifer system.</title>
        <authorList>
            <person name="Anantharaman K."/>
            <person name="Brown C.T."/>
            <person name="Hug L.A."/>
            <person name="Sharon I."/>
            <person name="Castelle C.J."/>
            <person name="Probst A.J."/>
            <person name="Thomas B.C."/>
            <person name="Singh A."/>
            <person name="Wilkins M.J."/>
            <person name="Karaoz U."/>
            <person name="Brodie E.L."/>
            <person name="Williams K.H."/>
            <person name="Hubbard S.S."/>
            <person name="Banfield J.F."/>
        </authorList>
    </citation>
    <scope>NUCLEOTIDE SEQUENCE [LARGE SCALE GENOMIC DNA]</scope>
</reference>
<evidence type="ECO:0000313" key="3">
    <source>
        <dbReference type="Proteomes" id="UP000177579"/>
    </source>
</evidence>
<name>A0A1F5TM75_9BACT</name>
<protein>
    <recommendedName>
        <fullName evidence="1">NTP pyrophosphohydrolase MazG-like domain-containing protein</fullName>
    </recommendedName>
</protein>
<dbReference type="Gene3D" id="1.10.287.1080">
    <property type="entry name" value="MazG-like"/>
    <property type="match status" value="1"/>
</dbReference>
<organism evidence="2 3">
    <name type="scientific">Candidatus Falkowbacteria bacterium RIFOXYD2_FULL_34_120</name>
    <dbReference type="NCBI Taxonomy" id="1798007"/>
    <lineage>
        <taxon>Bacteria</taxon>
        <taxon>Candidatus Falkowiibacteriota</taxon>
    </lineage>
</organism>
<evidence type="ECO:0000313" key="2">
    <source>
        <dbReference type="EMBL" id="OGF40033.1"/>
    </source>
</evidence>
<dbReference type="Pfam" id="PF03819">
    <property type="entry name" value="MazG"/>
    <property type="match status" value="1"/>
</dbReference>
<dbReference type="Proteomes" id="UP000177579">
    <property type="component" value="Unassembled WGS sequence"/>
</dbReference>
<feature type="domain" description="NTP pyrophosphohydrolase MazG-like" evidence="1">
    <location>
        <begin position="32"/>
        <end position="105"/>
    </location>
</feature>
<accession>A0A1F5TM75</accession>
<dbReference type="EMBL" id="MFGO01000038">
    <property type="protein sequence ID" value="OGF40033.1"/>
    <property type="molecule type" value="Genomic_DNA"/>
</dbReference>
<dbReference type="AlphaFoldDB" id="A0A1F5TM75"/>
<dbReference type="PANTHER" id="PTHR42692">
    <property type="entry name" value="NUCLEOTIDE PYROPHOSPHOHYDROLASE"/>
    <property type="match status" value="1"/>
</dbReference>
<sequence length="109" mass="12662">MDKNLQKFIDEQEKKLVDCLHSDDTEKEILLSWMAKLTEEVGELSDEILLYSGYQRKEKRDAKKQDALGGELADVIIVTLLLAKRTNIDIQKALADKIKKINKRKYVRK</sequence>